<evidence type="ECO:0000256" key="1">
    <source>
        <dbReference type="ARBA" id="ARBA00004651"/>
    </source>
</evidence>
<dbReference type="SUPFAM" id="SSF103473">
    <property type="entry name" value="MFS general substrate transporter"/>
    <property type="match status" value="1"/>
</dbReference>
<dbReference type="PANTHER" id="PTHR23517:SF2">
    <property type="entry name" value="MULTIDRUG RESISTANCE PROTEIN MDTH"/>
    <property type="match status" value="1"/>
</dbReference>
<proteinExistence type="predicted"/>
<evidence type="ECO:0000256" key="8">
    <source>
        <dbReference type="SAM" id="Phobius"/>
    </source>
</evidence>
<evidence type="ECO:0000259" key="9">
    <source>
        <dbReference type="PROSITE" id="PS50850"/>
    </source>
</evidence>
<feature type="transmembrane region" description="Helical" evidence="8">
    <location>
        <begin position="138"/>
        <end position="162"/>
    </location>
</feature>
<feature type="transmembrane region" description="Helical" evidence="8">
    <location>
        <begin position="263"/>
        <end position="281"/>
    </location>
</feature>
<evidence type="ECO:0000313" key="10">
    <source>
        <dbReference type="EMBL" id="MFC5914535.1"/>
    </source>
</evidence>
<feature type="transmembrane region" description="Helical" evidence="8">
    <location>
        <begin position="226"/>
        <end position="243"/>
    </location>
</feature>
<feature type="transmembrane region" description="Helical" evidence="8">
    <location>
        <begin position="386"/>
        <end position="404"/>
    </location>
</feature>
<evidence type="ECO:0000256" key="6">
    <source>
        <dbReference type="ARBA" id="ARBA00023136"/>
    </source>
</evidence>
<feature type="transmembrane region" description="Helical" evidence="8">
    <location>
        <begin position="105"/>
        <end position="126"/>
    </location>
</feature>
<dbReference type="Gene3D" id="1.20.1250.20">
    <property type="entry name" value="MFS general substrate transporter like domains"/>
    <property type="match status" value="1"/>
</dbReference>
<keyword evidence="11" id="KW-1185">Reference proteome</keyword>
<reference evidence="11" key="1">
    <citation type="journal article" date="2019" name="Int. J. Syst. Evol. Microbiol.">
        <title>The Global Catalogue of Microorganisms (GCM) 10K type strain sequencing project: providing services to taxonomists for standard genome sequencing and annotation.</title>
        <authorList>
            <consortium name="The Broad Institute Genomics Platform"/>
            <consortium name="The Broad Institute Genome Sequencing Center for Infectious Disease"/>
            <person name="Wu L."/>
            <person name="Ma J."/>
        </authorList>
    </citation>
    <scope>NUCLEOTIDE SEQUENCE [LARGE SCALE GENOMIC DNA]</scope>
    <source>
        <strain evidence="11">JCM 4147</strain>
    </source>
</reference>
<feature type="compositionally biased region" description="Low complexity" evidence="7">
    <location>
        <begin position="425"/>
        <end position="445"/>
    </location>
</feature>
<dbReference type="PROSITE" id="PS50850">
    <property type="entry name" value="MFS"/>
    <property type="match status" value="1"/>
</dbReference>
<protein>
    <submittedName>
        <fullName evidence="10">MFS transporter</fullName>
    </submittedName>
</protein>
<comment type="caution">
    <text evidence="10">The sequence shown here is derived from an EMBL/GenBank/DDBJ whole genome shotgun (WGS) entry which is preliminary data.</text>
</comment>
<feature type="transmembrane region" description="Helical" evidence="8">
    <location>
        <begin position="319"/>
        <end position="345"/>
    </location>
</feature>
<feature type="compositionally biased region" description="Low complexity" evidence="7">
    <location>
        <begin position="461"/>
        <end position="481"/>
    </location>
</feature>
<comment type="subcellular location">
    <subcellularLocation>
        <location evidence="1">Cell membrane</location>
        <topology evidence="1">Multi-pass membrane protein</topology>
    </subcellularLocation>
</comment>
<dbReference type="RefSeq" id="WP_344511500.1">
    <property type="nucleotide sequence ID" value="NZ_BAAATU010000020.1"/>
</dbReference>
<keyword evidence="6 8" id="KW-0472">Membrane</keyword>
<dbReference type="InterPro" id="IPR020846">
    <property type="entry name" value="MFS_dom"/>
</dbReference>
<feature type="transmembrane region" description="Helical" evidence="8">
    <location>
        <begin position="21"/>
        <end position="40"/>
    </location>
</feature>
<dbReference type="InterPro" id="IPR050171">
    <property type="entry name" value="MFS_Transporters"/>
</dbReference>
<feature type="transmembrane region" description="Helical" evidence="8">
    <location>
        <begin position="293"/>
        <end position="313"/>
    </location>
</feature>
<keyword evidence="3" id="KW-1003">Cell membrane</keyword>
<dbReference type="Proteomes" id="UP001596200">
    <property type="component" value="Unassembled WGS sequence"/>
</dbReference>
<sequence length="481" mass="48308">MARPLAVLREFSPRTRVVLSVNAVNSFGGGLVLPFLWIYLSDVRGLPAWVPAVTLAVQAATAVVGGLLWGSLLDRFPPRTTVPVVMAVAGIGTALYAQATGVYTALAAALVYGFGISGVGTVLRFLYAGAASARERGLAYSADYAVFNAMTGLGVLVGGLVASLDAGSRAIRFTLLYLADGATFLLAGAALFWLLPKVVQAGGKDDGGTADKRRVGYREVLTQRHIGVLLAALAVCSLVSYGQFRSGLPGYLTQGGALGPEGISGAFAVNILVAVGAQVLLADRIQRIRRSTVLAVSGAVWAVAWALVLAAGLRHGGGALGLAMAGVVLLSVGEALVFPVVTSLLNDLAAEHVRGRVNALLSVAVSTGSVAGPALAGALLPWADGLGLMAALLAGCLAVVAVAVRLRTVLGPEADLPKPEEEAGTEAGAGAGAEDPAEVPVAAAVPTPPVPSAQPTPSVPSAPETGATAGRTATEPAAAAV</sequence>
<feature type="region of interest" description="Disordered" evidence="7">
    <location>
        <begin position="414"/>
        <end position="481"/>
    </location>
</feature>
<evidence type="ECO:0000313" key="11">
    <source>
        <dbReference type="Proteomes" id="UP001596200"/>
    </source>
</evidence>
<feature type="domain" description="Major facilitator superfamily (MFS) profile" evidence="9">
    <location>
        <begin position="14"/>
        <end position="413"/>
    </location>
</feature>
<feature type="transmembrane region" description="Helical" evidence="8">
    <location>
        <begin position="174"/>
        <end position="195"/>
    </location>
</feature>
<dbReference type="PANTHER" id="PTHR23517">
    <property type="entry name" value="RESISTANCE PROTEIN MDTM, PUTATIVE-RELATED-RELATED"/>
    <property type="match status" value="1"/>
</dbReference>
<feature type="transmembrane region" description="Helical" evidence="8">
    <location>
        <begin position="357"/>
        <end position="380"/>
    </location>
</feature>
<dbReference type="InterPro" id="IPR011701">
    <property type="entry name" value="MFS"/>
</dbReference>
<evidence type="ECO:0000256" key="7">
    <source>
        <dbReference type="SAM" id="MobiDB-lite"/>
    </source>
</evidence>
<evidence type="ECO:0000256" key="5">
    <source>
        <dbReference type="ARBA" id="ARBA00022989"/>
    </source>
</evidence>
<dbReference type="InterPro" id="IPR036259">
    <property type="entry name" value="MFS_trans_sf"/>
</dbReference>
<keyword evidence="2" id="KW-0813">Transport</keyword>
<gene>
    <name evidence="10" type="ORF">ACFP1B_13990</name>
</gene>
<evidence type="ECO:0000256" key="4">
    <source>
        <dbReference type="ARBA" id="ARBA00022692"/>
    </source>
</evidence>
<feature type="compositionally biased region" description="Pro residues" evidence="7">
    <location>
        <begin position="446"/>
        <end position="460"/>
    </location>
</feature>
<accession>A0ABW1GI62</accession>
<dbReference type="Pfam" id="PF07690">
    <property type="entry name" value="MFS_1"/>
    <property type="match status" value="1"/>
</dbReference>
<dbReference type="EMBL" id="JBHSPU010000014">
    <property type="protein sequence ID" value="MFC5914535.1"/>
    <property type="molecule type" value="Genomic_DNA"/>
</dbReference>
<organism evidence="10 11">
    <name type="scientific">Streptomyces pulveraceus</name>
    <dbReference type="NCBI Taxonomy" id="68258"/>
    <lineage>
        <taxon>Bacteria</taxon>
        <taxon>Bacillati</taxon>
        <taxon>Actinomycetota</taxon>
        <taxon>Actinomycetes</taxon>
        <taxon>Kitasatosporales</taxon>
        <taxon>Streptomycetaceae</taxon>
        <taxon>Streptomyces</taxon>
    </lineage>
</organism>
<evidence type="ECO:0000256" key="3">
    <source>
        <dbReference type="ARBA" id="ARBA00022475"/>
    </source>
</evidence>
<keyword evidence="4 8" id="KW-0812">Transmembrane</keyword>
<keyword evidence="5 8" id="KW-1133">Transmembrane helix</keyword>
<feature type="transmembrane region" description="Helical" evidence="8">
    <location>
        <begin position="46"/>
        <end position="69"/>
    </location>
</feature>
<name>A0ABW1GI62_9ACTN</name>
<evidence type="ECO:0000256" key="2">
    <source>
        <dbReference type="ARBA" id="ARBA00022448"/>
    </source>
</evidence>
<feature type="transmembrane region" description="Helical" evidence="8">
    <location>
        <begin position="81"/>
        <end position="99"/>
    </location>
</feature>